<dbReference type="EMBL" id="HG994356">
    <property type="protein sequence ID" value="CAF2144983.1"/>
    <property type="molecule type" value="Genomic_DNA"/>
</dbReference>
<organism evidence="1">
    <name type="scientific">Brassica napus</name>
    <name type="common">Rape</name>
    <dbReference type="NCBI Taxonomy" id="3708"/>
    <lineage>
        <taxon>Eukaryota</taxon>
        <taxon>Viridiplantae</taxon>
        <taxon>Streptophyta</taxon>
        <taxon>Embryophyta</taxon>
        <taxon>Tracheophyta</taxon>
        <taxon>Spermatophyta</taxon>
        <taxon>Magnoliopsida</taxon>
        <taxon>eudicotyledons</taxon>
        <taxon>Gunneridae</taxon>
        <taxon>Pentapetalae</taxon>
        <taxon>rosids</taxon>
        <taxon>malvids</taxon>
        <taxon>Brassicales</taxon>
        <taxon>Brassicaceae</taxon>
        <taxon>Brassiceae</taxon>
        <taxon>Brassica</taxon>
    </lineage>
</organism>
<dbReference type="AlphaFoldDB" id="A0A816XG22"/>
<name>A0A816XG22_BRANA</name>
<protein>
    <submittedName>
        <fullName evidence="1">(rape) hypothetical protein</fullName>
    </submittedName>
</protein>
<evidence type="ECO:0000313" key="1">
    <source>
        <dbReference type="EMBL" id="CAF2144983.1"/>
    </source>
</evidence>
<gene>
    <name evidence="1" type="ORF">DARMORV10_A02P42030.1</name>
</gene>
<accession>A0A816XG22</accession>
<sequence>MRVPSPLLQLKLSVNVQDLCSGSTSVDLSSAILLLMMIPEAAHQKLIVQTCSR</sequence>
<proteinExistence type="predicted"/>
<feature type="non-terminal residue" evidence="1">
    <location>
        <position position="53"/>
    </location>
</feature>
<reference evidence="1" key="1">
    <citation type="submission" date="2021-01" db="EMBL/GenBank/DDBJ databases">
        <authorList>
            <consortium name="Genoscope - CEA"/>
            <person name="William W."/>
        </authorList>
    </citation>
    <scope>NUCLEOTIDE SEQUENCE</scope>
</reference>
<dbReference type="Proteomes" id="UP001295469">
    <property type="component" value="Chromosome A02"/>
</dbReference>